<gene>
    <name evidence="1" type="ORF">C0039_15095</name>
</gene>
<dbReference type="PANTHER" id="PTHR43857">
    <property type="entry name" value="BLR7761 PROTEIN"/>
    <property type="match status" value="1"/>
</dbReference>
<organism evidence="1 2">
    <name type="scientific">Pseudohalioglobus lutimaris</name>
    <dbReference type="NCBI Taxonomy" id="1737061"/>
    <lineage>
        <taxon>Bacteria</taxon>
        <taxon>Pseudomonadati</taxon>
        <taxon>Pseudomonadota</taxon>
        <taxon>Gammaproteobacteria</taxon>
        <taxon>Cellvibrionales</taxon>
        <taxon>Halieaceae</taxon>
        <taxon>Pseudohalioglobus</taxon>
    </lineage>
</organism>
<dbReference type="CDD" id="cd00448">
    <property type="entry name" value="YjgF_YER057c_UK114_family"/>
    <property type="match status" value="1"/>
</dbReference>
<dbReference type="Pfam" id="PF01042">
    <property type="entry name" value="Ribonuc_L-PSP"/>
    <property type="match status" value="1"/>
</dbReference>
<dbReference type="EMBL" id="PKUS01000022">
    <property type="protein sequence ID" value="PLW67959.1"/>
    <property type="molecule type" value="Genomic_DNA"/>
</dbReference>
<dbReference type="PANTHER" id="PTHR43857:SF1">
    <property type="entry name" value="YJGH FAMILY PROTEIN"/>
    <property type="match status" value="1"/>
</dbReference>
<accession>A0A2N5X0D5</accession>
<dbReference type="RefSeq" id="WP_075998965.1">
    <property type="nucleotide sequence ID" value="NZ_PKUS01000022.1"/>
</dbReference>
<dbReference type="Gene3D" id="3.30.1330.40">
    <property type="entry name" value="RutC-like"/>
    <property type="match status" value="1"/>
</dbReference>
<name>A0A2N5X0D5_9GAMM</name>
<dbReference type="Proteomes" id="UP000235005">
    <property type="component" value="Unassembled WGS sequence"/>
</dbReference>
<dbReference type="SUPFAM" id="SSF55298">
    <property type="entry name" value="YjgF-like"/>
    <property type="match status" value="1"/>
</dbReference>
<comment type="caution">
    <text evidence="1">The sequence shown here is derived from an EMBL/GenBank/DDBJ whole genome shotgun (WGS) entry which is preliminary data.</text>
</comment>
<dbReference type="InterPro" id="IPR035959">
    <property type="entry name" value="RutC-like_sf"/>
</dbReference>
<reference evidence="1 2" key="1">
    <citation type="submission" date="2018-01" db="EMBL/GenBank/DDBJ databases">
        <title>The draft genome sequence of Halioglobus lutimaris HF004.</title>
        <authorList>
            <person name="Du Z.-J."/>
            <person name="Shi M.-J."/>
        </authorList>
    </citation>
    <scope>NUCLEOTIDE SEQUENCE [LARGE SCALE GENOMIC DNA]</scope>
    <source>
        <strain evidence="1 2">HF004</strain>
    </source>
</reference>
<proteinExistence type="predicted"/>
<dbReference type="OrthoDB" id="9809792at2"/>
<keyword evidence="2" id="KW-1185">Reference proteome</keyword>
<evidence type="ECO:0000313" key="1">
    <source>
        <dbReference type="EMBL" id="PLW67959.1"/>
    </source>
</evidence>
<sequence>MPNQPLNPNTLFKMRGFHQVVTSTGTKAIHIAGQGAYDHEMNLVGVGDYRAQTIKAFQNLVLALESAGATPADVVSSHMFVKGLCPEVTGQFIEAMNVALDGKPFPANASSLIGVEALGDPEMLVEISAVAVLDDNT</sequence>
<evidence type="ECO:0000313" key="2">
    <source>
        <dbReference type="Proteomes" id="UP000235005"/>
    </source>
</evidence>
<protein>
    <submittedName>
        <fullName evidence="1">RidA family protein</fullName>
    </submittedName>
</protein>
<dbReference type="AlphaFoldDB" id="A0A2N5X0D5"/>
<dbReference type="InterPro" id="IPR006175">
    <property type="entry name" value="YjgF/YER057c/UK114"/>
</dbReference>